<feature type="binding site" evidence="2">
    <location>
        <position position="22"/>
    </location>
    <ligand>
        <name>Mg(2+)</name>
        <dbReference type="ChEBI" id="CHEBI:18420"/>
        <label>4</label>
    </ligand>
</feature>
<dbReference type="EC" id="2.7.4.16" evidence="2"/>
<comment type="miscellaneous">
    <text evidence="2">Reaction mechanism of ThiL seems to utilize a direct, inline transfer of the gamma-phosphate of ATP to TMP rather than a phosphorylated enzyme intermediate.</text>
</comment>
<comment type="pathway">
    <text evidence="2">Cofactor biosynthesis; thiamine diphosphate biosynthesis; thiamine diphosphate from thiamine phosphate: step 1/1.</text>
</comment>
<name>A0A518BVH5_9BACT</name>
<feature type="binding site" evidence="2">
    <location>
        <position position="38"/>
    </location>
    <ligand>
        <name>Mg(2+)</name>
        <dbReference type="ChEBI" id="CHEBI:18420"/>
        <label>1</label>
    </ligand>
</feature>
<evidence type="ECO:0000256" key="1">
    <source>
        <dbReference type="ARBA" id="ARBA00022977"/>
    </source>
</evidence>
<dbReference type="EMBL" id="CP036280">
    <property type="protein sequence ID" value="QDU70961.1"/>
    <property type="molecule type" value="Genomic_DNA"/>
</dbReference>
<evidence type="ECO:0000259" key="3">
    <source>
        <dbReference type="Pfam" id="PF00586"/>
    </source>
</evidence>
<evidence type="ECO:0000256" key="2">
    <source>
        <dbReference type="HAMAP-Rule" id="MF_02128"/>
    </source>
</evidence>
<dbReference type="UniPathway" id="UPA00060">
    <property type="reaction ID" value="UER00142"/>
</dbReference>
<dbReference type="CDD" id="cd02194">
    <property type="entry name" value="ThiL"/>
    <property type="match status" value="1"/>
</dbReference>
<feature type="binding site" evidence="2">
    <location>
        <position position="66"/>
    </location>
    <ligand>
        <name>Mg(2+)</name>
        <dbReference type="ChEBI" id="CHEBI:18420"/>
        <label>2</label>
    </ligand>
</feature>
<keyword evidence="1 2" id="KW-0784">Thiamine biosynthesis</keyword>
<dbReference type="InterPro" id="IPR036676">
    <property type="entry name" value="PurM-like_C_sf"/>
</dbReference>
<feature type="binding site" evidence="2">
    <location>
        <begin position="113"/>
        <end position="114"/>
    </location>
    <ligand>
        <name>ATP</name>
        <dbReference type="ChEBI" id="CHEBI:30616"/>
    </ligand>
</feature>
<feature type="binding site" evidence="2">
    <location>
        <position position="295"/>
    </location>
    <ligand>
        <name>substrate</name>
    </ligand>
</feature>
<evidence type="ECO:0000313" key="5">
    <source>
        <dbReference type="Proteomes" id="UP000320386"/>
    </source>
</evidence>
<sequence length="299" mass="31417">MLRRVATRWHERAGVPVGPGDDMAVIEVGGARLLVAADPVIEGVHFEPGTHERRVAAKAVHRNCSDAAAMGAIPRATIMCVMLGQGCDQDAAERLLDALCDTADAAGCPSVGGDISVHDGPTTVAVTLIADPAGAEPVLRSRARAGDDLYVTGVLGGSMVDENGYIHHLDFSPRVAVGRALVEDASLRPNAMIDLSDGLARDLPRVLEASGGLGAEIELNRLPVREVVAGQDGWRRAIGDGEDYELLMSCSSAMPATIRGVRLTRIGRVVADGGLRYLTGDGRCFTEAELSGLGWEHGR</sequence>
<keyword evidence="5" id="KW-1185">Reference proteome</keyword>
<dbReference type="SUPFAM" id="SSF56042">
    <property type="entry name" value="PurM C-terminal domain-like"/>
    <property type="match status" value="1"/>
</dbReference>
<feature type="binding site" evidence="2">
    <location>
        <position position="196"/>
    </location>
    <ligand>
        <name>ATP</name>
        <dbReference type="ChEBI" id="CHEBI:30616"/>
    </ligand>
</feature>
<feature type="binding site" evidence="2">
    <location>
        <position position="22"/>
    </location>
    <ligand>
        <name>Mg(2+)</name>
        <dbReference type="ChEBI" id="CHEBI:18420"/>
        <label>3</label>
    </ligand>
</feature>
<dbReference type="Gene3D" id="3.90.650.10">
    <property type="entry name" value="PurM-like C-terminal domain"/>
    <property type="match status" value="1"/>
</dbReference>
<feature type="binding site" evidence="2">
    <location>
        <position position="66"/>
    </location>
    <ligand>
        <name>Mg(2+)</name>
        <dbReference type="ChEBI" id="CHEBI:18420"/>
        <label>3</label>
    </ligand>
</feature>
<feature type="domain" description="PurM-like N-terminal" evidence="3">
    <location>
        <begin position="20"/>
        <end position="129"/>
    </location>
</feature>
<feature type="binding site" evidence="2">
    <location>
        <position position="38"/>
    </location>
    <ligand>
        <name>Mg(2+)</name>
        <dbReference type="ChEBI" id="CHEBI:18420"/>
        <label>2</label>
    </ligand>
</feature>
<feature type="binding site" evidence="2">
    <location>
        <position position="114"/>
    </location>
    <ligand>
        <name>Mg(2+)</name>
        <dbReference type="ChEBI" id="CHEBI:18420"/>
        <label>1</label>
    </ligand>
</feature>
<feature type="binding site" evidence="2">
    <location>
        <position position="45"/>
    </location>
    <ligand>
        <name>substrate</name>
    </ligand>
</feature>
<feature type="binding site" evidence="2">
    <location>
        <position position="197"/>
    </location>
    <ligand>
        <name>Mg(2+)</name>
        <dbReference type="ChEBI" id="CHEBI:18420"/>
        <label>5</label>
    </ligand>
</feature>
<dbReference type="AlphaFoldDB" id="A0A518BVH5"/>
<dbReference type="KEGG" id="mcad:Pan265_08050"/>
<keyword evidence="2" id="KW-0479">Metal-binding</keyword>
<comment type="caution">
    <text evidence="2">Lacks conserved residue(s) required for the propagation of feature annotation.</text>
</comment>
<dbReference type="NCBIfam" id="TIGR01379">
    <property type="entry name" value="thiL"/>
    <property type="match status" value="1"/>
</dbReference>
<dbReference type="GO" id="GO:0005524">
    <property type="term" value="F:ATP binding"/>
    <property type="evidence" value="ECO:0007669"/>
    <property type="project" value="UniProtKB-UniRule"/>
</dbReference>
<dbReference type="InterPro" id="IPR036921">
    <property type="entry name" value="PurM-like_N_sf"/>
</dbReference>
<dbReference type="GO" id="GO:0000287">
    <property type="term" value="F:magnesium ion binding"/>
    <property type="evidence" value="ECO:0007669"/>
    <property type="project" value="UniProtKB-UniRule"/>
</dbReference>
<dbReference type="Gene3D" id="3.30.1330.10">
    <property type="entry name" value="PurM-like, N-terminal domain"/>
    <property type="match status" value="1"/>
</dbReference>
<dbReference type="SUPFAM" id="SSF55326">
    <property type="entry name" value="PurM N-terminal domain-like"/>
    <property type="match status" value="1"/>
</dbReference>
<proteinExistence type="inferred from homology"/>
<dbReference type="GO" id="GO:0009030">
    <property type="term" value="F:thiamine-phosphate kinase activity"/>
    <property type="evidence" value="ECO:0007669"/>
    <property type="project" value="UniProtKB-UniRule"/>
</dbReference>
<keyword evidence="2 4" id="KW-0808">Transferase</keyword>
<feature type="binding site" evidence="2">
    <location>
        <position position="242"/>
    </location>
    <ligand>
        <name>substrate</name>
    </ligand>
</feature>
<dbReference type="PANTHER" id="PTHR30270">
    <property type="entry name" value="THIAMINE-MONOPHOSPHATE KINASE"/>
    <property type="match status" value="1"/>
</dbReference>
<keyword evidence="2 4" id="KW-0418">Kinase</keyword>
<keyword evidence="2" id="KW-0067">ATP-binding</keyword>
<keyword evidence="2" id="KW-0460">Magnesium</keyword>
<dbReference type="HAMAP" id="MF_02128">
    <property type="entry name" value="TMP_kinase"/>
    <property type="match status" value="1"/>
</dbReference>
<dbReference type="InterPro" id="IPR006283">
    <property type="entry name" value="ThiL-like"/>
</dbReference>
<comment type="catalytic activity">
    <reaction evidence="2">
        <text>thiamine phosphate + ATP = thiamine diphosphate + ADP</text>
        <dbReference type="Rhea" id="RHEA:15913"/>
        <dbReference type="ChEBI" id="CHEBI:30616"/>
        <dbReference type="ChEBI" id="CHEBI:37575"/>
        <dbReference type="ChEBI" id="CHEBI:58937"/>
        <dbReference type="ChEBI" id="CHEBI:456216"/>
        <dbReference type="EC" id="2.7.4.16"/>
    </reaction>
</comment>
<feature type="binding site" evidence="2">
    <location>
        <position position="140"/>
    </location>
    <ligand>
        <name>ATP</name>
        <dbReference type="ChEBI" id="CHEBI:30616"/>
    </ligand>
</feature>
<keyword evidence="2" id="KW-0547">Nucleotide-binding</keyword>
<organism evidence="4 5">
    <name type="scientific">Mucisphaera calidilacus</name>
    <dbReference type="NCBI Taxonomy" id="2527982"/>
    <lineage>
        <taxon>Bacteria</taxon>
        <taxon>Pseudomonadati</taxon>
        <taxon>Planctomycetota</taxon>
        <taxon>Phycisphaerae</taxon>
        <taxon>Phycisphaerales</taxon>
        <taxon>Phycisphaeraceae</taxon>
        <taxon>Mucisphaera</taxon>
    </lineage>
</organism>
<reference evidence="4 5" key="1">
    <citation type="submission" date="2019-02" db="EMBL/GenBank/DDBJ databases">
        <title>Deep-cultivation of Planctomycetes and their phenomic and genomic characterization uncovers novel biology.</title>
        <authorList>
            <person name="Wiegand S."/>
            <person name="Jogler M."/>
            <person name="Boedeker C."/>
            <person name="Pinto D."/>
            <person name="Vollmers J."/>
            <person name="Rivas-Marin E."/>
            <person name="Kohn T."/>
            <person name="Peeters S.H."/>
            <person name="Heuer A."/>
            <person name="Rast P."/>
            <person name="Oberbeckmann S."/>
            <person name="Bunk B."/>
            <person name="Jeske O."/>
            <person name="Meyerdierks A."/>
            <person name="Storesund J.E."/>
            <person name="Kallscheuer N."/>
            <person name="Luecker S."/>
            <person name="Lage O.M."/>
            <person name="Pohl T."/>
            <person name="Merkel B.J."/>
            <person name="Hornburger P."/>
            <person name="Mueller R.-W."/>
            <person name="Bruemmer F."/>
            <person name="Labrenz M."/>
            <person name="Spormann A.M."/>
            <person name="Op den Camp H."/>
            <person name="Overmann J."/>
            <person name="Amann R."/>
            <person name="Jetten M.S.M."/>
            <person name="Mascher T."/>
            <person name="Medema M.H."/>
            <person name="Devos D.P."/>
            <person name="Kaster A.-K."/>
            <person name="Ovreas L."/>
            <person name="Rohde M."/>
            <person name="Galperin M.Y."/>
            <person name="Jogler C."/>
        </authorList>
    </citation>
    <scope>NUCLEOTIDE SEQUENCE [LARGE SCALE GENOMIC DNA]</scope>
    <source>
        <strain evidence="4 5">Pan265</strain>
    </source>
</reference>
<gene>
    <name evidence="2 4" type="primary">thiL</name>
    <name evidence="4" type="ORF">Pan265_08050</name>
</gene>
<feature type="binding site" evidence="2">
    <location>
        <position position="194"/>
    </location>
    <ligand>
        <name>Mg(2+)</name>
        <dbReference type="ChEBI" id="CHEBI:18420"/>
        <label>3</label>
    </ligand>
</feature>
<evidence type="ECO:0000313" key="4">
    <source>
        <dbReference type="EMBL" id="QDU70961.1"/>
    </source>
</evidence>
<dbReference type="GO" id="GO:0009229">
    <property type="term" value="P:thiamine diphosphate biosynthetic process"/>
    <property type="evidence" value="ECO:0007669"/>
    <property type="project" value="UniProtKB-UniRule"/>
</dbReference>
<comment type="function">
    <text evidence="2">Catalyzes the ATP-dependent phosphorylation of thiamine-monophosphate (TMP) to form thiamine-pyrophosphate (TPP), the active form of vitamin B1.</text>
</comment>
<feature type="binding site" evidence="2">
    <location>
        <position position="66"/>
    </location>
    <ligand>
        <name>Mg(2+)</name>
        <dbReference type="ChEBI" id="CHEBI:18420"/>
        <label>4</label>
    </ligand>
</feature>
<accession>A0A518BVH5</accession>
<dbReference type="InterPro" id="IPR016188">
    <property type="entry name" value="PurM-like_N"/>
</dbReference>
<dbReference type="PANTHER" id="PTHR30270:SF0">
    <property type="entry name" value="THIAMINE-MONOPHOSPHATE KINASE"/>
    <property type="match status" value="1"/>
</dbReference>
<protein>
    <recommendedName>
        <fullName evidence="2">Thiamine-monophosphate kinase</fullName>
        <shortName evidence="2">TMP kinase</shortName>
        <shortName evidence="2">Thiamine-phosphate kinase</shortName>
        <ecNumber evidence="2">2.7.4.16</ecNumber>
    </recommendedName>
</protein>
<dbReference type="GO" id="GO:0009228">
    <property type="term" value="P:thiamine biosynthetic process"/>
    <property type="evidence" value="ECO:0007669"/>
    <property type="project" value="UniProtKB-KW"/>
</dbReference>
<comment type="similarity">
    <text evidence="2">Belongs to the thiamine-monophosphate kinase family.</text>
</comment>
<dbReference type="PIRSF" id="PIRSF005303">
    <property type="entry name" value="Thiam_monoph_kin"/>
    <property type="match status" value="1"/>
</dbReference>
<dbReference type="Proteomes" id="UP000320386">
    <property type="component" value="Chromosome"/>
</dbReference>
<dbReference type="Pfam" id="PF00586">
    <property type="entry name" value="AIRS"/>
    <property type="match status" value="1"/>
</dbReference>